<keyword evidence="4" id="KW-1185">Reference proteome</keyword>
<name>A0A168JWD6_9BACL</name>
<protein>
    <recommendedName>
        <fullName evidence="5">GLUG domain-containing protein</fullName>
    </recommendedName>
</protein>
<reference evidence="3 4" key="1">
    <citation type="submission" date="2016-03" db="EMBL/GenBank/DDBJ databases">
        <title>Draft genome sequence of Paenibacillus antarcticus CECT 5836.</title>
        <authorList>
            <person name="Shin S.-K."/>
            <person name="Yi H."/>
        </authorList>
    </citation>
    <scope>NUCLEOTIDE SEQUENCE [LARGE SCALE GENOMIC DNA]</scope>
    <source>
        <strain evidence="3 4">CECT 5836</strain>
    </source>
</reference>
<dbReference type="EMBL" id="LVJI01000048">
    <property type="protein sequence ID" value="OAB41196.1"/>
    <property type="molecule type" value="Genomic_DNA"/>
</dbReference>
<proteinExistence type="predicted"/>
<evidence type="ECO:0000259" key="1">
    <source>
        <dbReference type="Pfam" id="PF07550"/>
    </source>
</evidence>
<gene>
    <name evidence="3" type="ORF">PBAT_21825</name>
</gene>
<dbReference type="AlphaFoldDB" id="A0A168JWD6"/>
<evidence type="ECO:0000313" key="3">
    <source>
        <dbReference type="EMBL" id="OAB41196.1"/>
    </source>
</evidence>
<dbReference type="InterPro" id="IPR011432">
    <property type="entry name" value="Shr-like_HID"/>
</dbReference>
<accession>A0A168JWD6</accession>
<sequence length="284" mass="29881">MKDGAALLVAEMNTQSMEGITIKGGVLTPGNHTINLTATNYYDVVVNQSMGHVYTGEGEGSLSHPYLIATAAQLNEVRYHLEVGNHYKLTVDIDLNGYADCDGWIPIGDINNKFQGNMDGNGFIITNLTINRANSGCIGLFGYTGSRSSISNLSLENIDVNGYYDVGGLVGNNNGTINNSYTMGTSSGAYCNIGGLVGNNNGLISNSYSTGNMSGMFYTGGLVGLNAGLISCSYAIGNVEGTSKVGGLVGSNDQGIINNSFYDTEATGQSDKIQKKVKARQLKK</sequence>
<evidence type="ECO:0000313" key="4">
    <source>
        <dbReference type="Proteomes" id="UP000077355"/>
    </source>
</evidence>
<dbReference type="Pfam" id="PF07550">
    <property type="entry name" value="Shr-like_HID"/>
    <property type="match status" value="1"/>
</dbReference>
<dbReference type="Proteomes" id="UP000077355">
    <property type="component" value="Unassembled WGS sequence"/>
</dbReference>
<dbReference type="Pfam" id="PF07581">
    <property type="entry name" value="Glug"/>
    <property type="match status" value="1"/>
</dbReference>
<evidence type="ECO:0000259" key="2">
    <source>
        <dbReference type="Pfam" id="PF07581"/>
    </source>
</evidence>
<dbReference type="OrthoDB" id="9813999at2"/>
<feature type="domain" description="GLUG" evidence="2">
    <location>
        <begin position="190"/>
        <end position="212"/>
    </location>
</feature>
<dbReference type="InterPro" id="IPR011493">
    <property type="entry name" value="GLUG"/>
</dbReference>
<evidence type="ECO:0008006" key="5">
    <source>
        <dbReference type="Google" id="ProtNLM"/>
    </source>
</evidence>
<comment type="caution">
    <text evidence="3">The sequence shown here is derived from an EMBL/GenBank/DDBJ whole genome shotgun (WGS) entry which is preliminary data.</text>
</comment>
<dbReference type="Gene3D" id="2.160.20.110">
    <property type="match status" value="1"/>
</dbReference>
<organism evidence="3 4">
    <name type="scientific">Paenibacillus antarcticus</name>
    <dbReference type="NCBI Taxonomy" id="253703"/>
    <lineage>
        <taxon>Bacteria</taxon>
        <taxon>Bacillati</taxon>
        <taxon>Bacillota</taxon>
        <taxon>Bacilli</taxon>
        <taxon>Bacillales</taxon>
        <taxon>Paenibacillaceae</taxon>
        <taxon>Paenibacillus</taxon>
    </lineage>
</organism>
<feature type="domain" description="Heme-binding protein Shr-like Hb-interacting" evidence="1">
    <location>
        <begin position="14"/>
        <end position="50"/>
    </location>
</feature>